<evidence type="ECO:0000313" key="1">
    <source>
        <dbReference type="EMBL" id="UJF33730.1"/>
    </source>
</evidence>
<reference evidence="1 2" key="1">
    <citation type="journal article" date="2024" name="Int. J. Syst. Evol. Microbiol.">
        <title>Paenibacillus hexagrammi sp. nov., a novel bacterium isolated from the gut content of Hexagrammos agrammus.</title>
        <authorList>
            <person name="Jung H.K."/>
            <person name="Kim D.G."/>
            <person name="Zin H."/>
            <person name="Park J."/>
            <person name="Jung H."/>
            <person name="Kim Y.O."/>
            <person name="Kong H.J."/>
            <person name="Kim J.W."/>
            <person name="Kim Y.S."/>
        </authorList>
    </citation>
    <scope>NUCLEOTIDE SEQUENCE [LARGE SCALE GENOMIC DNA]</scope>
    <source>
        <strain evidence="1 2">YPD9-1</strain>
    </source>
</reference>
<sequence length="74" mass="8587">MKIEGKHRYNSSFGPCGHAYELVAIVPQPLDARMFDMETIDKPVGRIIEKKDNNYFVKVICPKCYQDNTIEHEN</sequence>
<organism evidence="1 2">
    <name type="scientific">Paenibacillus hexagrammi</name>
    <dbReference type="NCBI Taxonomy" id="2908839"/>
    <lineage>
        <taxon>Bacteria</taxon>
        <taxon>Bacillati</taxon>
        <taxon>Bacillota</taxon>
        <taxon>Bacilli</taxon>
        <taxon>Bacillales</taxon>
        <taxon>Paenibacillaceae</taxon>
        <taxon>Paenibacillus</taxon>
    </lineage>
</organism>
<evidence type="ECO:0000313" key="2">
    <source>
        <dbReference type="Proteomes" id="UP001649230"/>
    </source>
</evidence>
<dbReference type="EMBL" id="CP090978">
    <property type="protein sequence ID" value="UJF33730.1"/>
    <property type="molecule type" value="Genomic_DNA"/>
</dbReference>
<dbReference type="RefSeq" id="WP_235120124.1">
    <property type="nucleotide sequence ID" value="NZ_CP090978.1"/>
</dbReference>
<proteinExistence type="predicted"/>
<name>A0ABY3SKQ9_9BACL</name>
<keyword evidence="2" id="KW-1185">Reference proteome</keyword>
<accession>A0ABY3SKQ9</accession>
<dbReference type="Proteomes" id="UP001649230">
    <property type="component" value="Chromosome"/>
</dbReference>
<protein>
    <submittedName>
        <fullName evidence="1">Uncharacterized protein</fullName>
    </submittedName>
</protein>
<gene>
    <name evidence="1" type="ORF">L0M14_00220</name>
</gene>